<proteinExistence type="predicted"/>
<organism evidence="1 2">
    <name type="scientific">Roseateles aquatilis</name>
    <dbReference type="NCBI Taxonomy" id="431061"/>
    <lineage>
        <taxon>Bacteria</taxon>
        <taxon>Pseudomonadati</taxon>
        <taxon>Pseudomonadota</taxon>
        <taxon>Betaproteobacteria</taxon>
        <taxon>Burkholderiales</taxon>
        <taxon>Sphaerotilaceae</taxon>
        <taxon>Roseateles</taxon>
    </lineage>
</organism>
<accession>A0A246JI52</accession>
<name>A0A246JI52_9BURK</name>
<dbReference type="Proteomes" id="UP000197468">
    <property type="component" value="Unassembled WGS sequence"/>
</dbReference>
<evidence type="ECO:0000313" key="2">
    <source>
        <dbReference type="Proteomes" id="UP000197468"/>
    </source>
</evidence>
<gene>
    <name evidence="1" type="ORF">CDN99_07760</name>
</gene>
<dbReference type="EMBL" id="NIOF01000002">
    <property type="protein sequence ID" value="OWQ92338.1"/>
    <property type="molecule type" value="Genomic_DNA"/>
</dbReference>
<reference evidence="1 2" key="1">
    <citation type="journal article" date="2008" name="Int. J. Syst. Evol. Microbiol.">
        <title>Description of Roseateles aquatilis sp. nov. and Roseateles terrae sp. nov., in the class Betaproteobacteria, and emended description of the genus Roseateles.</title>
        <authorList>
            <person name="Gomila M."/>
            <person name="Bowien B."/>
            <person name="Falsen E."/>
            <person name="Moore E.R."/>
            <person name="Lalucat J."/>
        </authorList>
    </citation>
    <scope>NUCLEOTIDE SEQUENCE [LARGE SCALE GENOMIC DNA]</scope>
    <source>
        <strain evidence="1 2">CCUG 48205</strain>
    </source>
</reference>
<protein>
    <submittedName>
        <fullName evidence="1">Uncharacterized protein</fullName>
    </submittedName>
</protein>
<evidence type="ECO:0000313" key="1">
    <source>
        <dbReference type="EMBL" id="OWQ92338.1"/>
    </source>
</evidence>
<dbReference type="AlphaFoldDB" id="A0A246JI52"/>
<sequence length="24" mass="2560">MLAAGIGLLAYWRHRDVTTSASLG</sequence>
<keyword evidence="2" id="KW-1185">Reference proteome</keyword>
<comment type="caution">
    <text evidence="1">The sequence shown here is derived from an EMBL/GenBank/DDBJ whole genome shotgun (WGS) entry which is preliminary data.</text>
</comment>